<evidence type="ECO:0008006" key="3">
    <source>
        <dbReference type="Google" id="ProtNLM"/>
    </source>
</evidence>
<protein>
    <recommendedName>
        <fullName evidence="3">DUF29 domain-containing protein</fullName>
    </recommendedName>
</protein>
<accession>B7KJH7</accession>
<name>B7KJH7_GLOC7</name>
<dbReference type="STRING" id="65393.PCC7424_5306"/>
<dbReference type="KEGG" id="cyc:PCC7424_5306"/>
<dbReference type="PANTHER" id="PTHR34235:SF3">
    <property type="entry name" value="SLR1203 PROTEIN"/>
    <property type="match status" value="1"/>
</dbReference>
<reference evidence="2" key="1">
    <citation type="journal article" date="2011" name="MBio">
        <title>Novel metabolic attributes of the genus Cyanothece, comprising a group of unicellular nitrogen-fixing Cyanobacteria.</title>
        <authorList>
            <person name="Bandyopadhyay A."/>
            <person name="Elvitigala T."/>
            <person name="Welsh E."/>
            <person name="Stockel J."/>
            <person name="Liberton M."/>
            <person name="Min H."/>
            <person name="Sherman L.A."/>
            <person name="Pakrasi H.B."/>
        </authorList>
    </citation>
    <scope>NUCLEOTIDE SEQUENCE [LARGE SCALE GENOMIC DNA]</scope>
    <source>
        <strain evidence="2">PCC 7424</strain>
    </source>
</reference>
<dbReference type="AlphaFoldDB" id="B7KJH7"/>
<dbReference type="OrthoDB" id="5769308at2"/>
<sequence length="150" mass="17963">MTISTKQLYELDYNLWLETTAKLLRERRLDEIDYDNLIEDLEAMVRSDKNALASNLRILLMHLLKWEYQSQKRSNRWKYTIVEHCLRINKAFKTSPSLKRYFDDIFEESYQDAFKLASVETGMAKDEFPVECPFTKDDVLNSENRFTEDD</sequence>
<evidence type="ECO:0000313" key="2">
    <source>
        <dbReference type="Proteomes" id="UP000002384"/>
    </source>
</evidence>
<dbReference type="HOGENOM" id="CLU_116670_0_1_3"/>
<organism evidence="1 2">
    <name type="scientific">Gloeothece citriformis (strain PCC 7424)</name>
    <name type="common">Cyanothece sp. (strain PCC 7424)</name>
    <dbReference type="NCBI Taxonomy" id="65393"/>
    <lineage>
        <taxon>Bacteria</taxon>
        <taxon>Bacillati</taxon>
        <taxon>Cyanobacteriota</taxon>
        <taxon>Cyanophyceae</taxon>
        <taxon>Oscillatoriophycideae</taxon>
        <taxon>Chroococcales</taxon>
        <taxon>Aphanothecaceae</taxon>
        <taxon>Gloeothece</taxon>
        <taxon>Gloeothece citriformis</taxon>
    </lineage>
</organism>
<dbReference type="eggNOG" id="COG0639">
    <property type="taxonomic scope" value="Bacteria"/>
</dbReference>
<dbReference type="Pfam" id="PF01724">
    <property type="entry name" value="DUF29"/>
    <property type="match status" value="1"/>
</dbReference>
<dbReference type="Gene3D" id="1.20.1220.20">
    <property type="entry name" value="Uncharcterised protein PF01724"/>
    <property type="match status" value="1"/>
</dbReference>
<keyword evidence="2" id="KW-1185">Reference proteome</keyword>
<dbReference type="Proteomes" id="UP000002384">
    <property type="component" value="Chromosome"/>
</dbReference>
<evidence type="ECO:0000313" key="1">
    <source>
        <dbReference type="EMBL" id="ACK73654.1"/>
    </source>
</evidence>
<proteinExistence type="predicted"/>
<dbReference type="EMBL" id="CP001291">
    <property type="protein sequence ID" value="ACK73654.1"/>
    <property type="molecule type" value="Genomic_DNA"/>
</dbReference>
<dbReference type="PANTHER" id="PTHR34235">
    <property type="entry name" value="SLR1203 PROTEIN-RELATED"/>
    <property type="match status" value="1"/>
</dbReference>
<dbReference type="InterPro" id="IPR002636">
    <property type="entry name" value="DUF29"/>
</dbReference>
<dbReference type="RefSeq" id="WP_015957230.1">
    <property type="nucleotide sequence ID" value="NC_011729.1"/>
</dbReference>
<gene>
    <name evidence="1" type="ordered locus">PCC7424_5306</name>
</gene>